<comment type="caution">
    <text evidence="1">The sequence shown here is derived from an EMBL/GenBank/DDBJ whole genome shotgun (WGS) entry which is preliminary data.</text>
</comment>
<dbReference type="AlphaFoldDB" id="A0A090RQR8"/>
<reference evidence="1 2" key="1">
    <citation type="submission" date="2014-09" db="EMBL/GenBank/DDBJ databases">
        <title>Vibrio maritimus JCM 19235. (C45) whole genome shotgun sequence.</title>
        <authorList>
            <person name="Sawabe T."/>
            <person name="Meirelles P."/>
            <person name="Nakanishi M."/>
            <person name="Sayaka M."/>
            <person name="Hattori M."/>
            <person name="Ohkuma M."/>
        </authorList>
    </citation>
    <scope>NUCLEOTIDE SEQUENCE [LARGE SCALE GENOMIC DNA]</scope>
    <source>
        <strain evidence="2">JCM19235</strain>
    </source>
</reference>
<proteinExistence type="predicted"/>
<dbReference type="STRING" id="990268.JCM19235_5442"/>
<accession>A0A090RQR8</accession>
<dbReference type="Proteomes" id="UP000029228">
    <property type="component" value="Unassembled WGS sequence"/>
</dbReference>
<reference evidence="1 2" key="2">
    <citation type="submission" date="2014-09" db="EMBL/GenBank/DDBJ databases">
        <authorList>
            <consortium name="NBRP consortium"/>
            <person name="Sawabe T."/>
            <person name="Meirelles P."/>
            <person name="Nakanishi M."/>
            <person name="Sayaka M."/>
            <person name="Hattori M."/>
            <person name="Ohkuma M."/>
        </authorList>
    </citation>
    <scope>NUCLEOTIDE SEQUENCE [LARGE SCALE GENOMIC DNA]</scope>
    <source>
        <strain evidence="2">JCM19235</strain>
    </source>
</reference>
<sequence>MTCTKHVRKVIKQSRMEQVRNQNPTSCDSTTVNEDQLGFFDPSLGLKK</sequence>
<protein>
    <submittedName>
        <fullName evidence="1">Uncharacterized protein</fullName>
    </submittedName>
</protein>
<keyword evidence="2" id="KW-1185">Reference proteome</keyword>
<dbReference type="EMBL" id="BBMR01000001">
    <property type="protein sequence ID" value="GAL16893.1"/>
    <property type="molecule type" value="Genomic_DNA"/>
</dbReference>
<evidence type="ECO:0000313" key="1">
    <source>
        <dbReference type="EMBL" id="GAL16893.1"/>
    </source>
</evidence>
<organism evidence="1 2">
    <name type="scientific">Vibrio maritimus</name>
    <dbReference type="NCBI Taxonomy" id="990268"/>
    <lineage>
        <taxon>Bacteria</taxon>
        <taxon>Pseudomonadati</taxon>
        <taxon>Pseudomonadota</taxon>
        <taxon>Gammaproteobacteria</taxon>
        <taxon>Vibrionales</taxon>
        <taxon>Vibrionaceae</taxon>
        <taxon>Vibrio</taxon>
    </lineage>
</organism>
<gene>
    <name evidence="1" type="ORF">JCM19235_5442</name>
</gene>
<name>A0A090RQR8_9VIBR</name>
<evidence type="ECO:0000313" key="2">
    <source>
        <dbReference type="Proteomes" id="UP000029228"/>
    </source>
</evidence>